<reference evidence="13 16" key="2">
    <citation type="journal article" date="2019" name="Nat. Commun.">
        <title>A new type of DNA phosphorothioation-based antiviral system in archaea.</title>
        <authorList>
            <person name="Xiong L."/>
            <person name="Liu S."/>
            <person name="Chen S."/>
            <person name="Xiao Y."/>
            <person name="Zhu B."/>
            <person name="Gao Y."/>
            <person name="Zhang Y."/>
            <person name="Chen B."/>
            <person name="Luo J."/>
            <person name="Deng Z."/>
            <person name="Chen X."/>
            <person name="Wang L."/>
            <person name="Chen S."/>
        </authorList>
    </citation>
    <scope>NUCLEOTIDE SEQUENCE [LARGE SCALE GENOMIC DNA]</scope>
    <source>
        <strain evidence="13 16">CGMCC 1.10331</strain>
        <plasmid evidence="13 16">unnamed2</plasmid>
    </source>
</reference>
<evidence type="ECO:0000259" key="12">
    <source>
        <dbReference type="PROSITE" id="PS50893"/>
    </source>
</evidence>
<dbReference type="InterPro" id="IPR017871">
    <property type="entry name" value="ABC_transporter-like_CS"/>
</dbReference>
<proteinExistence type="inferred from homology"/>
<evidence type="ECO:0000256" key="3">
    <source>
        <dbReference type="ARBA" id="ARBA00022505"/>
    </source>
</evidence>
<feature type="domain" description="ABC transporter" evidence="12">
    <location>
        <begin position="4"/>
        <end position="235"/>
    </location>
</feature>
<name>A0A1H6BWF5_9EURY</name>
<dbReference type="GO" id="GO:1901238">
    <property type="term" value="F:ABC-type tungstate transporter activity"/>
    <property type="evidence" value="ECO:0007669"/>
    <property type="project" value="UniProtKB-EC"/>
</dbReference>
<dbReference type="InterPro" id="IPR003439">
    <property type="entry name" value="ABC_transporter-like_ATP-bd"/>
</dbReference>
<evidence type="ECO:0000256" key="5">
    <source>
        <dbReference type="ARBA" id="ARBA00022840"/>
    </source>
</evidence>
<dbReference type="InterPro" id="IPR008995">
    <property type="entry name" value="Mo/tungstate-bd_C_term_dom"/>
</dbReference>
<keyword evidence="5 14" id="KW-0067">ATP-binding</keyword>
<protein>
    <recommendedName>
        <fullName evidence="9">Molybdate/tungstate import ATP-binding protein WtpC</fullName>
        <ecNumber evidence="8">7.3.2.6</ecNumber>
    </recommendedName>
</protein>
<evidence type="ECO:0000256" key="2">
    <source>
        <dbReference type="ARBA" id="ARBA00022448"/>
    </source>
</evidence>
<evidence type="ECO:0000256" key="8">
    <source>
        <dbReference type="ARBA" id="ARBA00039025"/>
    </source>
</evidence>
<dbReference type="RefSeq" id="WP_103992711.1">
    <property type="nucleotide sequence ID" value="NZ_CP031313.1"/>
</dbReference>
<dbReference type="Gene3D" id="2.40.50.140">
    <property type="entry name" value="Nucleic acid-binding proteins"/>
    <property type="match status" value="1"/>
</dbReference>
<accession>A0A1H6BWF5</accession>
<dbReference type="Proteomes" id="UP000296733">
    <property type="component" value="Plasmid unnamed2"/>
</dbReference>
<dbReference type="InterPro" id="IPR012340">
    <property type="entry name" value="NA-bd_OB-fold"/>
</dbReference>
<dbReference type="PANTHER" id="PTHR42781">
    <property type="entry name" value="SPERMIDINE/PUTRESCINE IMPORT ATP-BINDING PROTEIN POTA"/>
    <property type="match status" value="1"/>
</dbReference>
<dbReference type="InterPro" id="IPR013611">
    <property type="entry name" value="Transp-assoc_OB_typ2"/>
</dbReference>
<dbReference type="EC" id="7.3.2.6" evidence="8"/>
<keyword evidence="3" id="KW-0500">Molybdenum</keyword>
<dbReference type="PROSITE" id="PS50893">
    <property type="entry name" value="ABC_TRANSPORTER_2"/>
    <property type="match status" value="1"/>
</dbReference>
<evidence type="ECO:0000313" key="13">
    <source>
        <dbReference type="EMBL" id="QCC49438.1"/>
    </source>
</evidence>
<evidence type="ECO:0000313" key="16">
    <source>
        <dbReference type="Proteomes" id="UP000296733"/>
    </source>
</evidence>
<comment type="subcellular location">
    <subcellularLocation>
        <location evidence="1">Cell membrane</location>
        <topology evidence="1">Peripheral membrane protein</topology>
    </subcellularLocation>
</comment>
<sequence length="346" mass="38495">MAFVSIQNLRKTYGDVVAVNDVSLDIEEGEFVSILGPSGSGKTTMLKSIAGFVEPTAGSIVVAGNEMIGLPPEDRNMGLVFQRLALFPHMSVFDNVAFGLRHRENLTEAEMEERVADILEVVSLPGYEDRNIQNLSGGEQQRVALARVLVLEPDLLLYDEPLSDLDRQLREQMRREIKDLHDRLEITSIYVTHNQREALTLSDRVLVLHEGEKVRYAPPSEIYQDPQSKFVANFVGDSNFVSVTTDEQNGTVTFENDDISLPMHEADADATTDLLYIRPEDITINPPNGERVYSGTVRSTVHLGSVTEYKIEVGGNEFLTTNLGAPQYTKGDSVTIRFEDYGLVEA</sequence>
<evidence type="ECO:0000256" key="11">
    <source>
        <dbReference type="ARBA" id="ARBA00057369"/>
    </source>
</evidence>
<dbReference type="GeneID" id="39859828"/>
<dbReference type="OrthoDB" id="18368at2157"/>
<reference evidence="14 15" key="1">
    <citation type="submission" date="2016-10" db="EMBL/GenBank/DDBJ databases">
        <authorList>
            <person name="de Groot N.N."/>
        </authorList>
    </citation>
    <scope>NUCLEOTIDE SEQUENCE [LARGE SCALE GENOMIC DNA]</scope>
    <source>
        <strain evidence="14 15">CGMCC 1.10331</strain>
    </source>
</reference>
<keyword evidence="13" id="KW-0614">Plasmid</keyword>
<dbReference type="SUPFAM" id="SSF52540">
    <property type="entry name" value="P-loop containing nucleoside triphosphate hydrolases"/>
    <property type="match status" value="1"/>
</dbReference>
<dbReference type="FunFam" id="3.40.50.300:FF:000425">
    <property type="entry name" value="Probable ABC transporter, ATP-binding subunit"/>
    <property type="match status" value="1"/>
</dbReference>
<keyword evidence="4" id="KW-0547">Nucleotide-binding</keyword>
<keyword evidence="2" id="KW-0813">Transport</keyword>
<dbReference type="KEGG" id="hlm:DV707_17040"/>
<comment type="catalytic activity">
    <reaction evidence="10">
        <text>tungstate(in) + ATP + H2O = tungstate(out) + ADP + phosphate + H(+)</text>
        <dbReference type="Rhea" id="RHEA:35027"/>
        <dbReference type="ChEBI" id="CHEBI:15377"/>
        <dbReference type="ChEBI" id="CHEBI:15378"/>
        <dbReference type="ChEBI" id="CHEBI:30616"/>
        <dbReference type="ChEBI" id="CHEBI:43474"/>
        <dbReference type="ChEBI" id="CHEBI:46502"/>
        <dbReference type="ChEBI" id="CHEBI:456216"/>
        <dbReference type="EC" id="7.3.2.6"/>
    </reaction>
</comment>
<evidence type="ECO:0000256" key="4">
    <source>
        <dbReference type="ARBA" id="ARBA00022741"/>
    </source>
</evidence>
<dbReference type="Gene3D" id="2.40.50.100">
    <property type="match status" value="1"/>
</dbReference>
<comment type="function">
    <text evidence="11">Part of the ABC transporter complex WtpABC involved in molybdate/tungstate import. Responsible for energy coupling to the transport system.</text>
</comment>
<dbReference type="PANTHER" id="PTHR42781:SF4">
    <property type="entry name" value="SPERMIDINE_PUTRESCINE IMPORT ATP-BINDING PROTEIN POTA"/>
    <property type="match status" value="1"/>
</dbReference>
<evidence type="ECO:0000313" key="14">
    <source>
        <dbReference type="EMBL" id="SEG64785.1"/>
    </source>
</evidence>
<dbReference type="GO" id="GO:0016887">
    <property type="term" value="F:ATP hydrolysis activity"/>
    <property type="evidence" value="ECO:0007669"/>
    <property type="project" value="InterPro"/>
</dbReference>
<evidence type="ECO:0000256" key="6">
    <source>
        <dbReference type="ARBA" id="ARBA00038307"/>
    </source>
</evidence>
<dbReference type="InterPro" id="IPR027417">
    <property type="entry name" value="P-loop_NTPase"/>
</dbReference>
<dbReference type="InterPro" id="IPR003593">
    <property type="entry name" value="AAA+_ATPase"/>
</dbReference>
<evidence type="ECO:0000256" key="10">
    <source>
        <dbReference type="ARBA" id="ARBA00047936"/>
    </source>
</evidence>
<organism evidence="14 15">
    <name type="scientific">Halobellus limi</name>
    <dbReference type="NCBI Taxonomy" id="699433"/>
    <lineage>
        <taxon>Archaea</taxon>
        <taxon>Methanobacteriati</taxon>
        <taxon>Methanobacteriota</taxon>
        <taxon>Stenosarchaea group</taxon>
        <taxon>Halobacteria</taxon>
        <taxon>Halobacteriales</taxon>
        <taxon>Haloferacaceae</taxon>
        <taxon>Halobellus</taxon>
    </lineage>
</organism>
<dbReference type="AlphaFoldDB" id="A0A1H6BWF5"/>
<evidence type="ECO:0000256" key="7">
    <source>
        <dbReference type="ARBA" id="ARBA00038781"/>
    </source>
</evidence>
<evidence type="ECO:0000313" key="15">
    <source>
        <dbReference type="Proteomes" id="UP000236740"/>
    </source>
</evidence>
<dbReference type="GO" id="GO:0043190">
    <property type="term" value="C:ATP-binding cassette (ABC) transporter complex"/>
    <property type="evidence" value="ECO:0007669"/>
    <property type="project" value="InterPro"/>
</dbReference>
<dbReference type="Proteomes" id="UP000236740">
    <property type="component" value="Unassembled WGS sequence"/>
</dbReference>
<evidence type="ECO:0000256" key="1">
    <source>
        <dbReference type="ARBA" id="ARBA00004202"/>
    </source>
</evidence>
<dbReference type="SMART" id="SM00382">
    <property type="entry name" value="AAA"/>
    <property type="match status" value="1"/>
</dbReference>
<dbReference type="EMBL" id="FNVN01000005">
    <property type="protein sequence ID" value="SEG64785.1"/>
    <property type="molecule type" value="Genomic_DNA"/>
</dbReference>
<comment type="similarity">
    <text evidence="6">Belongs to the ABC transporter superfamily. Sulfate/tungstate importer (TC 3.A.1.6) family.</text>
</comment>
<dbReference type="GO" id="GO:0005524">
    <property type="term" value="F:ATP binding"/>
    <property type="evidence" value="ECO:0007669"/>
    <property type="project" value="UniProtKB-KW"/>
</dbReference>
<comment type="subunit">
    <text evidence="7">The complex is composed of two ATP-binding proteins (WtpC), two transmembrane proteins (WtpB) and a solute-binding protein (WtpA).</text>
</comment>
<dbReference type="EMBL" id="CP031313">
    <property type="protein sequence ID" value="QCC49438.1"/>
    <property type="molecule type" value="Genomic_DNA"/>
</dbReference>
<dbReference type="Gene3D" id="3.40.50.300">
    <property type="entry name" value="P-loop containing nucleotide triphosphate hydrolases"/>
    <property type="match status" value="1"/>
</dbReference>
<dbReference type="Pfam" id="PF00005">
    <property type="entry name" value="ABC_tran"/>
    <property type="match status" value="1"/>
</dbReference>
<dbReference type="PROSITE" id="PS00211">
    <property type="entry name" value="ABC_TRANSPORTER_1"/>
    <property type="match status" value="1"/>
</dbReference>
<dbReference type="Pfam" id="PF08402">
    <property type="entry name" value="TOBE_2"/>
    <property type="match status" value="1"/>
</dbReference>
<geneLocation type="plasmid" evidence="13">
    <name>unnamed2</name>
</geneLocation>
<dbReference type="SUPFAM" id="SSF50331">
    <property type="entry name" value="MOP-like"/>
    <property type="match status" value="1"/>
</dbReference>
<dbReference type="InterPro" id="IPR050093">
    <property type="entry name" value="ABC_SmlMolc_Importer"/>
</dbReference>
<gene>
    <name evidence="13" type="ORF">DV707_17040</name>
    <name evidence="14" type="ORF">SAMN04488133_3075</name>
</gene>
<evidence type="ECO:0000256" key="9">
    <source>
        <dbReference type="ARBA" id="ARBA00041133"/>
    </source>
</evidence>
<keyword evidence="15" id="KW-1185">Reference proteome</keyword>